<organism evidence="2 3">
    <name type="scientific">Solanum verrucosum</name>
    <dbReference type="NCBI Taxonomy" id="315347"/>
    <lineage>
        <taxon>Eukaryota</taxon>
        <taxon>Viridiplantae</taxon>
        <taxon>Streptophyta</taxon>
        <taxon>Embryophyta</taxon>
        <taxon>Tracheophyta</taxon>
        <taxon>Spermatophyta</taxon>
        <taxon>Magnoliopsida</taxon>
        <taxon>eudicotyledons</taxon>
        <taxon>Gunneridae</taxon>
        <taxon>Pentapetalae</taxon>
        <taxon>asterids</taxon>
        <taxon>lamiids</taxon>
        <taxon>Solanales</taxon>
        <taxon>Solanaceae</taxon>
        <taxon>Solanoideae</taxon>
        <taxon>Solaneae</taxon>
        <taxon>Solanum</taxon>
    </lineage>
</organism>
<name>A0AAF0QPG2_SOLVR</name>
<evidence type="ECO:0000256" key="1">
    <source>
        <dbReference type="SAM" id="MobiDB-lite"/>
    </source>
</evidence>
<feature type="region of interest" description="Disordered" evidence="1">
    <location>
        <begin position="1"/>
        <end position="35"/>
    </location>
</feature>
<dbReference type="EMBL" id="CP133615">
    <property type="protein sequence ID" value="WMV24885.1"/>
    <property type="molecule type" value="Genomic_DNA"/>
</dbReference>
<feature type="compositionally biased region" description="Basic and acidic residues" evidence="1">
    <location>
        <begin position="24"/>
        <end position="35"/>
    </location>
</feature>
<accession>A0AAF0QPG2</accession>
<dbReference type="Proteomes" id="UP001234989">
    <property type="component" value="Chromosome 4"/>
</dbReference>
<sequence>MVHVQQNKEEKLKEKSRDAKRKKTGDGEFLHSRSDGHGLSKCRKNFSGQCSYNAPVPTFIKFRVCNPKPEGGNSGGSSFSTYTRCGRKHQGKCQASSNACVGCEKMDHKIKVFPSVSKNEGDNRRRAHPSLFQAPVDVKSKIDSMHFKLINNKRVLLM</sequence>
<dbReference type="AlphaFoldDB" id="A0AAF0QPG2"/>
<protein>
    <submittedName>
        <fullName evidence="2">Uncharacterized protein</fullName>
    </submittedName>
</protein>
<keyword evidence="3" id="KW-1185">Reference proteome</keyword>
<gene>
    <name evidence="2" type="ORF">MTR67_018270</name>
</gene>
<proteinExistence type="predicted"/>
<evidence type="ECO:0000313" key="2">
    <source>
        <dbReference type="EMBL" id="WMV24885.1"/>
    </source>
</evidence>
<reference evidence="2" key="1">
    <citation type="submission" date="2023-08" db="EMBL/GenBank/DDBJ databases">
        <title>A de novo genome assembly of Solanum verrucosum Schlechtendal, a Mexican diploid species geographically isolated from the other diploid A-genome species in potato relatives.</title>
        <authorList>
            <person name="Hosaka K."/>
        </authorList>
    </citation>
    <scope>NUCLEOTIDE SEQUENCE</scope>
    <source>
        <tissue evidence="2">Young leaves</tissue>
    </source>
</reference>
<feature type="compositionally biased region" description="Basic and acidic residues" evidence="1">
    <location>
        <begin position="1"/>
        <end position="17"/>
    </location>
</feature>
<evidence type="ECO:0000313" key="3">
    <source>
        <dbReference type="Proteomes" id="UP001234989"/>
    </source>
</evidence>